<organism evidence="2 3">
    <name type="scientific">Triparma laevis f. longispina</name>
    <dbReference type="NCBI Taxonomy" id="1714387"/>
    <lineage>
        <taxon>Eukaryota</taxon>
        <taxon>Sar</taxon>
        <taxon>Stramenopiles</taxon>
        <taxon>Ochrophyta</taxon>
        <taxon>Bolidophyceae</taxon>
        <taxon>Parmales</taxon>
        <taxon>Triparmaceae</taxon>
        <taxon>Triparma</taxon>
    </lineage>
</organism>
<gene>
    <name evidence="2" type="ORF">TrLO_g7103</name>
</gene>
<feature type="compositionally biased region" description="Basic residues" evidence="1">
    <location>
        <begin position="72"/>
        <end position="81"/>
    </location>
</feature>
<evidence type="ECO:0000313" key="3">
    <source>
        <dbReference type="Proteomes" id="UP001165122"/>
    </source>
</evidence>
<accession>A0A9W7E287</accession>
<dbReference type="Proteomes" id="UP001165122">
    <property type="component" value="Unassembled WGS sequence"/>
</dbReference>
<protein>
    <recommendedName>
        <fullName evidence="4">UBA domain-containing protein</fullName>
    </recommendedName>
</protein>
<reference evidence="3" key="1">
    <citation type="journal article" date="2023" name="Commun. Biol.">
        <title>Genome analysis of Parmales, the sister group of diatoms, reveals the evolutionary specialization of diatoms from phago-mixotrophs to photoautotrophs.</title>
        <authorList>
            <person name="Ban H."/>
            <person name="Sato S."/>
            <person name="Yoshikawa S."/>
            <person name="Yamada K."/>
            <person name="Nakamura Y."/>
            <person name="Ichinomiya M."/>
            <person name="Sato N."/>
            <person name="Blanc-Mathieu R."/>
            <person name="Endo H."/>
            <person name="Kuwata A."/>
            <person name="Ogata H."/>
        </authorList>
    </citation>
    <scope>NUCLEOTIDE SEQUENCE [LARGE SCALE GENOMIC DNA]</scope>
    <source>
        <strain evidence="3">NIES 3700</strain>
    </source>
</reference>
<dbReference type="SUPFAM" id="SSF46934">
    <property type="entry name" value="UBA-like"/>
    <property type="match status" value="1"/>
</dbReference>
<feature type="region of interest" description="Disordered" evidence="1">
    <location>
        <begin position="1"/>
        <end position="81"/>
    </location>
</feature>
<evidence type="ECO:0000313" key="2">
    <source>
        <dbReference type="EMBL" id="GMH59503.1"/>
    </source>
</evidence>
<feature type="compositionally biased region" description="Basic and acidic residues" evidence="1">
    <location>
        <begin position="1"/>
        <end position="11"/>
    </location>
</feature>
<dbReference type="InterPro" id="IPR009060">
    <property type="entry name" value="UBA-like_sf"/>
</dbReference>
<feature type="compositionally biased region" description="Basic and acidic residues" evidence="1">
    <location>
        <begin position="141"/>
        <end position="150"/>
    </location>
</feature>
<proteinExistence type="predicted"/>
<feature type="region of interest" description="Disordered" evidence="1">
    <location>
        <begin position="137"/>
        <end position="168"/>
    </location>
</feature>
<keyword evidence="3" id="KW-1185">Reference proteome</keyword>
<evidence type="ECO:0000256" key="1">
    <source>
        <dbReference type="SAM" id="MobiDB-lite"/>
    </source>
</evidence>
<dbReference type="AlphaFoldDB" id="A0A9W7E287"/>
<name>A0A9W7E287_9STRA</name>
<dbReference type="EMBL" id="BRXW01000490">
    <property type="protein sequence ID" value="GMH59503.1"/>
    <property type="molecule type" value="Genomic_DNA"/>
</dbReference>
<sequence>MSSPIDHEQGGDRGGGQEPPTLGNHARSTSVAKGLSRTGVGDGLESSSNPFPVSNVGEKISDSSQLPPVQKQTKKKTKKKLIPSSLPITSFLPVKSSVGQLMEMGFDPAECSGNVEAAATWLADQSLIMTGSVMPGDVDLSPERENKEQESLSVAMEPHRENSTTTSGYTASDFSFALEDIHRLVEEVESEAKRASLSPLRHFLSQYPYFDTFVNQKGKRKKENHCDMEILVEALLTSLGFPGVWNSQIGSPRDGATELIKTCPPFNPNATSWPIMTCWLGRSGCV</sequence>
<evidence type="ECO:0008006" key="4">
    <source>
        <dbReference type="Google" id="ProtNLM"/>
    </source>
</evidence>
<comment type="caution">
    <text evidence="2">The sequence shown here is derived from an EMBL/GenBank/DDBJ whole genome shotgun (WGS) entry which is preliminary data.</text>
</comment>